<dbReference type="Gene3D" id="3.40.50.180">
    <property type="entry name" value="Methylesterase CheB, C-terminal domain"/>
    <property type="match status" value="1"/>
</dbReference>
<feature type="domain" description="Response regulatory" evidence="9">
    <location>
        <begin position="4"/>
        <end position="124"/>
    </location>
</feature>
<evidence type="ECO:0000313" key="12">
    <source>
        <dbReference type="Proteomes" id="UP000198806"/>
    </source>
</evidence>
<dbReference type="SUPFAM" id="SSF52172">
    <property type="entry name" value="CheY-like"/>
    <property type="match status" value="1"/>
</dbReference>
<sequence length="374" mass="41251">MQKKVLVVDDSALMRRVLSDIINSDSRFCVFKIVSNGLEALNLLIQDKEEFDAIILDINMPVMGGLEFLKELGKRKINAAVIVVSTVAKEGAKETIQALELGAFDFVTKPESFLDVKSNRFRDKIITTLAAATNSSKSSIKSLIEEETCKDRKTQPIYPKQQTLPGIENNHQRKSKGISGQNKNKLIAIACSTGGPKALQKIIPFLPVDLDCSVLIVQHMPEGFTHSLANRLNEISKLKVKEAEEGEVLQKGIVYVAKGGYHMRLTNQGSRIHKITITKEEARNGLRPCADIMYESLADTEFDEIICVVLTGMGSDGTRGIKFLDQKKNIYVIAQDEATSTVYGMPKVITETGLVNEILPLDQIAGAIRKNMGD</sequence>
<dbReference type="InterPro" id="IPR008248">
    <property type="entry name" value="CheB-like"/>
</dbReference>
<organism evidence="11 12">
    <name type="scientific">Anaerocolumna aminovalerica</name>
    <dbReference type="NCBI Taxonomy" id="1527"/>
    <lineage>
        <taxon>Bacteria</taxon>
        <taxon>Bacillati</taxon>
        <taxon>Bacillota</taxon>
        <taxon>Clostridia</taxon>
        <taxon>Lachnospirales</taxon>
        <taxon>Lachnospiraceae</taxon>
        <taxon>Anaerocolumna</taxon>
    </lineage>
</organism>
<dbReference type="GO" id="GO:0000156">
    <property type="term" value="F:phosphorelay response regulator activity"/>
    <property type="evidence" value="ECO:0007669"/>
    <property type="project" value="InterPro"/>
</dbReference>
<evidence type="ECO:0000256" key="5">
    <source>
        <dbReference type="ARBA" id="ARBA00048267"/>
    </source>
</evidence>
<evidence type="ECO:0000259" key="9">
    <source>
        <dbReference type="PROSITE" id="PS50110"/>
    </source>
</evidence>
<keyword evidence="1 6" id="KW-0963">Cytoplasm</keyword>
<dbReference type="Gene3D" id="3.40.50.2300">
    <property type="match status" value="1"/>
</dbReference>
<gene>
    <name evidence="6" type="primary">cheB</name>
    <name evidence="11" type="ORF">SAMN04489757_13913</name>
</gene>
<evidence type="ECO:0000259" key="10">
    <source>
        <dbReference type="PROSITE" id="PS50122"/>
    </source>
</evidence>
<protein>
    <recommendedName>
        <fullName evidence="6">Protein-glutamate methylesterase/protein-glutamine glutaminase</fullName>
        <ecNumber evidence="6">3.1.1.61</ecNumber>
        <ecNumber evidence="6">3.5.1.44</ecNumber>
    </recommendedName>
</protein>
<comment type="catalytic activity">
    <reaction evidence="6">
        <text>L-glutaminyl-[protein] + H2O = L-glutamyl-[protein] + NH4(+)</text>
        <dbReference type="Rhea" id="RHEA:16441"/>
        <dbReference type="Rhea" id="RHEA-COMP:10207"/>
        <dbReference type="Rhea" id="RHEA-COMP:10208"/>
        <dbReference type="ChEBI" id="CHEBI:15377"/>
        <dbReference type="ChEBI" id="CHEBI:28938"/>
        <dbReference type="ChEBI" id="CHEBI:29973"/>
        <dbReference type="ChEBI" id="CHEBI:30011"/>
        <dbReference type="EC" id="3.5.1.44"/>
    </reaction>
</comment>
<dbReference type="Pfam" id="PF00072">
    <property type="entry name" value="Response_reg"/>
    <property type="match status" value="1"/>
</dbReference>
<dbReference type="CDD" id="cd16432">
    <property type="entry name" value="CheB_Rec"/>
    <property type="match status" value="1"/>
</dbReference>
<keyword evidence="2 6" id="KW-0145">Chemotaxis</keyword>
<dbReference type="PIRSF" id="PIRSF000876">
    <property type="entry name" value="RR_chemtxs_CheB"/>
    <property type="match status" value="1"/>
</dbReference>
<feature type="modified residue" description="4-aspartylphosphate" evidence="6 8">
    <location>
        <position position="57"/>
    </location>
</feature>
<dbReference type="RefSeq" id="WP_091688106.1">
    <property type="nucleotide sequence ID" value="NZ_BAABFM010000021.1"/>
</dbReference>
<dbReference type="Pfam" id="PF01339">
    <property type="entry name" value="CheB_methylest"/>
    <property type="match status" value="1"/>
</dbReference>
<dbReference type="InterPro" id="IPR011006">
    <property type="entry name" value="CheY-like_superfamily"/>
</dbReference>
<dbReference type="AlphaFoldDB" id="A0A1I5I4E3"/>
<comment type="function">
    <text evidence="6">Involved in chemotaxis. Part of a chemotaxis signal transduction system that modulates chemotaxis in response to various stimuli. Catalyzes the demethylation of specific methylglutamate residues introduced into the chemoreceptors (methyl-accepting chemotaxis proteins or MCP) by CheR. Also mediates the irreversible deamidation of specific glutamine residues to glutamic acid.</text>
</comment>
<dbReference type="NCBIfam" id="NF001965">
    <property type="entry name" value="PRK00742.1"/>
    <property type="match status" value="1"/>
</dbReference>
<dbReference type="PANTHER" id="PTHR42872:SF6">
    <property type="entry name" value="PROTEIN-GLUTAMATE METHYLESTERASE_PROTEIN-GLUTAMINE GLUTAMINASE"/>
    <property type="match status" value="1"/>
</dbReference>
<evidence type="ECO:0000256" key="6">
    <source>
        <dbReference type="HAMAP-Rule" id="MF_00099"/>
    </source>
</evidence>
<dbReference type="Proteomes" id="UP000198806">
    <property type="component" value="Unassembled WGS sequence"/>
</dbReference>
<comment type="subcellular location">
    <subcellularLocation>
        <location evidence="6">Cytoplasm</location>
    </subcellularLocation>
</comment>
<keyword evidence="3 6" id="KW-0378">Hydrolase</keyword>
<dbReference type="HAMAP" id="MF_00099">
    <property type="entry name" value="CheB_chemtxs"/>
    <property type="match status" value="1"/>
</dbReference>
<feature type="active site" evidence="6 7">
    <location>
        <position position="316"/>
    </location>
</feature>
<dbReference type="PANTHER" id="PTHR42872">
    <property type="entry name" value="PROTEIN-GLUTAMATE METHYLESTERASE/PROTEIN-GLUTAMINE GLUTAMINASE"/>
    <property type="match status" value="1"/>
</dbReference>
<evidence type="ECO:0000256" key="3">
    <source>
        <dbReference type="ARBA" id="ARBA00022801"/>
    </source>
</evidence>
<dbReference type="InterPro" id="IPR035909">
    <property type="entry name" value="CheB_C"/>
</dbReference>
<accession>A0A1I5I4E3</accession>
<evidence type="ECO:0000256" key="4">
    <source>
        <dbReference type="ARBA" id="ARBA00024867"/>
    </source>
</evidence>
<dbReference type="InterPro" id="IPR000673">
    <property type="entry name" value="Sig_transdc_resp-reg_Me-estase"/>
</dbReference>
<evidence type="ECO:0000256" key="7">
    <source>
        <dbReference type="PROSITE-ProRule" id="PRU00050"/>
    </source>
</evidence>
<comment type="function">
    <text evidence="4">May play the central regulatory role in sporulation. It may be an element of the effector pathway responsible for the activation of sporulation genes in response to nutritional stress. Spo0A may act in concert with spo0H (a sigma factor) to control the expression of some genes that are critical to the sporulation process.</text>
</comment>
<comment type="similarity">
    <text evidence="6">Belongs to the CheB family.</text>
</comment>
<dbReference type="SMART" id="SM00448">
    <property type="entry name" value="REC"/>
    <property type="match status" value="1"/>
</dbReference>
<comment type="catalytic activity">
    <reaction evidence="5 6">
        <text>[protein]-L-glutamate 5-O-methyl ester + H2O = L-glutamyl-[protein] + methanol + H(+)</text>
        <dbReference type="Rhea" id="RHEA:23236"/>
        <dbReference type="Rhea" id="RHEA-COMP:10208"/>
        <dbReference type="Rhea" id="RHEA-COMP:10311"/>
        <dbReference type="ChEBI" id="CHEBI:15377"/>
        <dbReference type="ChEBI" id="CHEBI:15378"/>
        <dbReference type="ChEBI" id="CHEBI:17790"/>
        <dbReference type="ChEBI" id="CHEBI:29973"/>
        <dbReference type="ChEBI" id="CHEBI:82795"/>
        <dbReference type="EC" id="3.1.1.61"/>
    </reaction>
</comment>
<proteinExistence type="inferred from homology"/>
<comment type="PTM">
    <text evidence="6">Phosphorylated by CheA. Phosphorylation of the N-terminal regulatory domain activates the methylesterase activity.</text>
</comment>
<dbReference type="EMBL" id="FOWD01000039">
    <property type="protein sequence ID" value="SFO55464.1"/>
    <property type="molecule type" value="Genomic_DNA"/>
</dbReference>
<dbReference type="SUPFAM" id="SSF52738">
    <property type="entry name" value="Methylesterase CheB, C-terminal domain"/>
    <property type="match status" value="1"/>
</dbReference>
<name>A0A1I5I4E3_9FIRM</name>
<evidence type="ECO:0000256" key="1">
    <source>
        <dbReference type="ARBA" id="ARBA00022490"/>
    </source>
</evidence>
<keyword evidence="12" id="KW-1185">Reference proteome</keyword>
<feature type="domain" description="CheB-type methylesterase" evidence="10">
    <location>
        <begin position="180"/>
        <end position="374"/>
    </location>
</feature>
<reference evidence="11 12" key="1">
    <citation type="submission" date="2016-10" db="EMBL/GenBank/DDBJ databases">
        <authorList>
            <person name="de Groot N.N."/>
        </authorList>
    </citation>
    <scope>NUCLEOTIDE SEQUENCE [LARGE SCALE GENOMIC DNA]</scope>
    <source>
        <strain evidence="11 12">DSM 1283</strain>
    </source>
</reference>
<dbReference type="GO" id="GO:0008984">
    <property type="term" value="F:protein-glutamate methylesterase activity"/>
    <property type="evidence" value="ECO:0007669"/>
    <property type="project" value="UniProtKB-UniRule"/>
</dbReference>
<dbReference type="PROSITE" id="PS50122">
    <property type="entry name" value="CHEB"/>
    <property type="match status" value="1"/>
</dbReference>
<dbReference type="PROSITE" id="PS50110">
    <property type="entry name" value="RESPONSE_REGULATORY"/>
    <property type="match status" value="1"/>
</dbReference>
<dbReference type="OrthoDB" id="9793421at2"/>
<comment type="domain">
    <text evidence="6">Contains a C-terminal catalytic domain, and an N-terminal region which modulates catalytic activity.</text>
</comment>
<dbReference type="EC" id="3.5.1.44" evidence="6"/>
<dbReference type="CDD" id="cd17541">
    <property type="entry name" value="REC_CheB-like"/>
    <property type="match status" value="1"/>
</dbReference>
<evidence type="ECO:0000256" key="2">
    <source>
        <dbReference type="ARBA" id="ARBA00022500"/>
    </source>
</evidence>
<feature type="active site" evidence="6 7">
    <location>
        <position position="192"/>
    </location>
</feature>
<dbReference type="GO" id="GO:0005737">
    <property type="term" value="C:cytoplasm"/>
    <property type="evidence" value="ECO:0007669"/>
    <property type="project" value="UniProtKB-SubCell"/>
</dbReference>
<dbReference type="GO" id="GO:0050568">
    <property type="term" value="F:protein-glutamine glutaminase activity"/>
    <property type="evidence" value="ECO:0007669"/>
    <property type="project" value="UniProtKB-UniRule"/>
</dbReference>
<evidence type="ECO:0000313" key="11">
    <source>
        <dbReference type="EMBL" id="SFO55464.1"/>
    </source>
</evidence>
<dbReference type="STRING" id="1527.SAMN04489757_13913"/>
<dbReference type="EC" id="3.1.1.61" evidence="6"/>
<feature type="active site" evidence="6 7">
    <location>
        <position position="219"/>
    </location>
</feature>
<dbReference type="GO" id="GO:0006935">
    <property type="term" value="P:chemotaxis"/>
    <property type="evidence" value="ECO:0007669"/>
    <property type="project" value="UniProtKB-UniRule"/>
</dbReference>
<keyword evidence="6 8" id="KW-0597">Phosphoprotein</keyword>
<dbReference type="InterPro" id="IPR001789">
    <property type="entry name" value="Sig_transdc_resp-reg_receiver"/>
</dbReference>
<evidence type="ECO:0000256" key="8">
    <source>
        <dbReference type="PROSITE-ProRule" id="PRU00169"/>
    </source>
</evidence>